<dbReference type="Gene3D" id="1.25.40.10">
    <property type="entry name" value="Tetratricopeptide repeat domain"/>
    <property type="match status" value="2"/>
</dbReference>
<dbReference type="InterPro" id="IPR053137">
    <property type="entry name" value="NLR-like"/>
</dbReference>
<organism evidence="1 2">
    <name type="scientific">Actinacidiphila reveromycinica</name>
    <dbReference type="NCBI Taxonomy" id="659352"/>
    <lineage>
        <taxon>Bacteria</taxon>
        <taxon>Bacillati</taxon>
        <taxon>Actinomycetota</taxon>
        <taxon>Actinomycetes</taxon>
        <taxon>Kitasatosporales</taxon>
        <taxon>Streptomycetaceae</taxon>
        <taxon>Actinacidiphila</taxon>
    </lineage>
</organism>
<dbReference type="PANTHER" id="PTHR46082:SF6">
    <property type="entry name" value="AAA+ ATPASE DOMAIN-CONTAINING PROTEIN-RELATED"/>
    <property type="match status" value="1"/>
</dbReference>
<name>A0A7U3VPW6_9ACTN</name>
<dbReference type="InterPro" id="IPR011990">
    <property type="entry name" value="TPR-like_helical_dom_sf"/>
</dbReference>
<dbReference type="InterPro" id="IPR027417">
    <property type="entry name" value="P-loop_NTPase"/>
</dbReference>
<dbReference type="EMBL" id="AP018365">
    <property type="protein sequence ID" value="BBA99088.1"/>
    <property type="molecule type" value="Genomic_DNA"/>
</dbReference>
<evidence type="ECO:0000313" key="1">
    <source>
        <dbReference type="EMBL" id="BBA99088.1"/>
    </source>
</evidence>
<dbReference type="SUPFAM" id="SSF48452">
    <property type="entry name" value="TPR-like"/>
    <property type="match status" value="1"/>
</dbReference>
<dbReference type="RefSeq" id="WP_202235123.1">
    <property type="nucleotide sequence ID" value="NZ_AP018365.1"/>
</dbReference>
<dbReference type="Pfam" id="PF13424">
    <property type="entry name" value="TPR_12"/>
    <property type="match status" value="2"/>
</dbReference>
<dbReference type="NCBIfam" id="NF040586">
    <property type="entry name" value="FxSxx_TPR"/>
    <property type="match status" value="1"/>
</dbReference>
<gene>
    <name evidence="1" type="ORF">RVR_5562</name>
</gene>
<dbReference type="Proteomes" id="UP000595703">
    <property type="component" value="Chromosome"/>
</dbReference>
<keyword evidence="2" id="KW-1185">Reference proteome</keyword>
<reference evidence="1 2" key="2">
    <citation type="journal article" date="2011" name="J. Antibiot.">
        <title>Furaquinocins I and J: novel polyketide isoprenoid hybrid compounds from Streptomyces reveromyceticus SN-593.</title>
        <authorList>
            <person name="Panthee S."/>
            <person name="Takahashi S."/>
            <person name="Takagi H."/>
            <person name="Nogawa T."/>
            <person name="Oowada E."/>
            <person name="Uramoto M."/>
            <person name="Osada H."/>
        </authorList>
    </citation>
    <scope>NUCLEOTIDE SEQUENCE [LARGE SCALE GENOMIC DNA]</scope>
    <source>
        <strain evidence="1 2">SN-593</strain>
    </source>
</reference>
<dbReference type="Pfam" id="PF13374">
    <property type="entry name" value="TPR_10"/>
    <property type="match status" value="1"/>
</dbReference>
<reference evidence="1 2" key="3">
    <citation type="journal article" date="2011" name="Nat. Chem. Biol.">
        <title>Reveromycin A biosynthesis uses RevG and RevJ for stereospecific spiroacetal formation.</title>
        <authorList>
            <person name="Takahashi S."/>
            <person name="Toyoda A."/>
            <person name="Sekiyama Y."/>
            <person name="Takagi H."/>
            <person name="Nogawa T."/>
            <person name="Uramoto M."/>
            <person name="Suzuki R."/>
            <person name="Koshino H."/>
            <person name="Kumano T."/>
            <person name="Panthee S."/>
            <person name="Dairi T."/>
            <person name="Ishikawa J."/>
            <person name="Ikeda H."/>
            <person name="Sakaki Y."/>
            <person name="Osada H."/>
        </authorList>
    </citation>
    <scope>NUCLEOTIDE SEQUENCE [LARGE SCALE GENOMIC DNA]</scope>
    <source>
        <strain evidence="1 2">SN-593</strain>
    </source>
</reference>
<dbReference type="Gene3D" id="3.40.50.300">
    <property type="entry name" value="P-loop containing nucleotide triphosphate hydrolases"/>
    <property type="match status" value="1"/>
</dbReference>
<evidence type="ECO:0000313" key="2">
    <source>
        <dbReference type="Proteomes" id="UP000595703"/>
    </source>
</evidence>
<reference evidence="1 2" key="4">
    <citation type="journal article" date="2020" name="Sci. Rep.">
        <title>beta-carboline chemical signals induce reveromycin production through a LuxR family regulator in Streptomyces sp. SN-593.</title>
        <authorList>
            <person name="Panthee S."/>
            <person name="Kito N."/>
            <person name="Hayashi T."/>
            <person name="Shimizu T."/>
            <person name="Ishikawa J."/>
            <person name="Hamamoto H."/>
            <person name="Osada H."/>
            <person name="Takahashi S."/>
        </authorList>
    </citation>
    <scope>NUCLEOTIDE SEQUENCE [LARGE SCALE GENOMIC DNA]</scope>
    <source>
        <strain evidence="1 2">SN-593</strain>
    </source>
</reference>
<dbReference type="PANTHER" id="PTHR46082">
    <property type="entry name" value="ATP/GTP-BINDING PROTEIN-RELATED"/>
    <property type="match status" value="1"/>
</dbReference>
<proteinExistence type="predicted"/>
<dbReference type="KEGG" id="arev:RVR_5562"/>
<dbReference type="SUPFAM" id="SSF52540">
    <property type="entry name" value="P-loop containing nucleoside triphosphate hydrolases"/>
    <property type="match status" value="1"/>
</dbReference>
<sequence>MDDQSTALAAAAASAVVGALSDPDADGGRARAASREVAGLWDGGDGAPPGGALPPASALWGAARDGAPNPTEAAGPDAERLWTGIFQEFLRSRPDGAERLVALVAGLGAEPPAGAARDRPRPAVNVPIQLNVFAAAEAPEGTGAPAGLFRIPPRNRNFTGREDLLDRLDAHLRGGRRAVVQALRGWGGVGKTQIAVEFAHRHRAAYRLVWWLDAERVDLIGEQYAELAVNLDLVDRGGDTPAAVRAVQSHLQSTADWLIVVDNAESPHETAPWLPQGEGHVIITSRHQRWGELALPLDVDVLRRAESVALLRRCVPDLPDQDAHRLAEQLGDLPLALAQAGGFLTETGCSPAAYLESLRSRANEVLSATQPTSYPRSLAATVATTMERLADIDTTAQAVMWVCAFLAPEPVPVVLLAPSGPPGGEQRAPMAELTGEAGDLVALHRCVGRITNLGLGKPSADGIVVHRLTQAIVRDGLSDDEAARVRSVMEELLVAADPGDPAHPASWPAWARLMPHLLAANPADSPSPGLRALACNATWYLLTRAETEPGLALASKLHERWLREEGADAYFTMWAANSVARAWYDLGHVPKARELHEETYRRRRRHLGPDDEQTLITANNVARDLRAMGEPELARQWDEDTFRRRQRLLGGDHLHTLISGINLARDLRILGRMEEARALDEEVLELRRATLGEDHPHTLDSANSLARDLFALGQPAQARALDEDVLHRREAVLGRDHPHTLDSVHNLARDLLAVGETNAAYALDRRAHTGRRKVLGDAHRDTLISSEHLASYHVPPTGQEESE</sequence>
<protein>
    <submittedName>
        <fullName evidence="1">Putative ATP/GTP binding protein</fullName>
    </submittedName>
</protein>
<reference evidence="1 2" key="1">
    <citation type="journal article" date="2010" name="J. Bacteriol.">
        <title>Biochemical characterization of a novel indole prenyltransferase from Streptomyces sp. SN-593.</title>
        <authorList>
            <person name="Takahashi S."/>
            <person name="Takagi H."/>
            <person name="Toyoda A."/>
            <person name="Uramoto M."/>
            <person name="Nogawa T."/>
            <person name="Ueki M."/>
            <person name="Sakaki Y."/>
            <person name="Osada H."/>
        </authorList>
    </citation>
    <scope>NUCLEOTIDE SEQUENCE [LARGE SCALE GENOMIC DNA]</scope>
    <source>
        <strain evidence="1 2">SN-593</strain>
    </source>
</reference>
<dbReference type="AlphaFoldDB" id="A0A7U3VPW6"/>
<accession>A0A7U3VPW6</accession>